<dbReference type="EMBL" id="CP001251">
    <property type="protein sequence ID" value="ACK42322.1"/>
    <property type="molecule type" value="Genomic_DNA"/>
</dbReference>
<evidence type="ECO:0000256" key="1">
    <source>
        <dbReference type="SAM" id="Phobius"/>
    </source>
</evidence>
<dbReference type="EnsemblBacteria" id="ACK42322">
    <property type="protein sequence ID" value="ACK42322"/>
    <property type="gene ID" value="Dtur_1042"/>
</dbReference>
<keyword evidence="3" id="KW-1185">Reference proteome</keyword>
<keyword evidence="1" id="KW-0472">Membrane</keyword>
<dbReference type="KEGG" id="dtu:Dtur_1042"/>
<dbReference type="Proteomes" id="UP000007719">
    <property type="component" value="Chromosome"/>
</dbReference>
<accession>B8E245</accession>
<dbReference type="Pfam" id="PF10031">
    <property type="entry name" value="DUF2273"/>
    <property type="match status" value="1"/>
</dbReference>
<feature type="transmembrane region" description="Helical" evidence="1">
    <location>
        <begin position="37"/>
        <end position="58"/>
    </location>
</feature>
<dbReference type="OrthoDB" id="1727295at2"/>
<dbReference type="InterPro" id="IPR018730">
    <property type="entry name" value="DUF2273"/>
</dbReference>
<dbReference type="RefSeq" id="WP_012583405.1">
    <property type="nucleotide sequence ID" value="NC_011661.1"/>
</dbReference>
<sequence length="74" mass="8898">MNFKIPNLREYRYRIIFSFVFLIIGILILLIGFWKTLFLVFCFLVGYLVGLAIDKNFILEVIEKIKEIFYIGRE</sequence>
<evidence type="ECO:0000313" key="2">
    <source>
        <dbReference type="EMBL" id="ACK42322.1"/>
    </source>
</evidence>
<reference evidence="3" key="1">
    <citation type="journal article" date="2016" name="Front. Microbiol.">
        <title>The complete genome sequence of hyperthermophile Dictyoglomus turgidum DSM 6724 reveals a specialized carbohydrate fermentor.</title>
        <authorList>
            <person name="Brumm P.J."/>
            <person name="Gowda K."/>
            <person name="Robb F.T."/>
            <person name="Mead D.A."/>
        </authorList>
    </citation>
    <scope>NUCLEOTIDE SEQUENCE [LARGE SCALE GENOMIC DNA]</scope>
    <source>
        <strain evidence="3">DSM 6724 / Z-1310</strain>
    </source>
</reference>
<keyword evidence="1" id="KW-1133">Transmembrane helix</keyword>
<dbReference type="HOGENOM" id="CLU_2681821_0_0_0"/>
<evidence type="ECO:0008006" key="4">
    <source>
        <dbReference type="Google" id="ProtNLM"/>
    </source>
</evidence>
<dbReference type="InParanoid" id="B8E245"/>
<protein>
    <recommendedName>
        <fullName evidence="4">DUF2273 domain-containing protein</fullName>
    </recommendedName>
</protein>
<feature type="transmembrane region" description="Helical" evidence="1">
    <location>
        <begin position="12"/>
        <end position="31"/>
    </location>
</feature>
<organism evidence="2 3">
    <name type="scientific">Dictyoglomus turgidum (strain DSM 6724 / Z-1310)</name>
    <dbReference type="NCBI Taxonomy" id="515635"/>
    <lineage>
        <taxon>Bacteria</taxon>
        <taxon>Pseudomonadati</taxon>
        <taxon>Dictyoglomota</taxon>
        <taxon>Dictyoglomia</taxon>
        <taxon>Dictyoglomales</taxon>
        <taxon>Dictyoglomaceae</taxon>
        <taxon>Dictyoglomus</taxon>
    </lineage>
</organism>
<proteinExistence type="predicted"/>
<dbReference type="AlphaFoldDB" id="B8E245"/>
<keyword evidence="1" id="KW-0812">Transmembrane</keyword>
<gene>
    <name evidence="2" type="ordered locus">Dtur_1042</name>
</gene>
<dbReference type="STRING" id="515635.Dtur_1042"/>
<name>B8E245_DICTD</name>
<evidence type="ECO:0000313" key="3">
    <source>
        <dbReference type="Proteomes" id="UP000007719"/>
    </source>
</evidence>